<protein>
    <recommendedName>
        <fullName evidence="1">J domain-containing protein</fullName>
    </recommendedName>
</protein>
<proteinExistence type="predicted"/>
<reference evidence="2 3" key="1">
    <citation type="submission" date="2017-06" db="EMBL/GenBank/DDBJ databases">
        <title>Genome sequencing of cyanobaciteial culture collection at National Institute for Environmental Studies (NIES).</title>
        <authorList>
            <person name="Hirose Y."/>
            <person name="Shimura Y."/>
            <person name="Fujisawa T."/>
            <person name="Nakamura Y."/>
            <person name="Kawachi M."/>
        </authorList>
    </citation>
    <scope>NUCLEOTIDE SEQUENCE [LARGE SCALE GENOMIC DNA]</scope>
    <source>
        <strain evidence="2 3">NIES-2135</strain>
    </source>
</reference>
<dbReference type="Gene3D" id="1.10.287.110">
    <property type="entry name" value="DnaJ domain"/>
    <property type="match status" value="1"/>
</dbReference>
<feature type="domain" description="J" evidence="1">
    <location>
        <begin position="75"/>
        <end position="141"/>
    </location>
</feature>
<organism evidence="2 3">
    <name type="scientific">Leptolyngbya boryana NIES-2135</name>
    <dbReference type="NCBI Taxonomy" id="1973484"/>
    <lineage>
        <taxon>Bacteria</taxon>
        <taxon>Bacillati</taxon>
        <taxon>Cyanobacteriota</taxon>
        <taxon>Cyanophyceae</taxon>
        <taxon>Leptolyngbyales</taxon>
        <taxon>Leptolyngbyaceae</taxon>
        <taxon>Leptolyngbya group</taxon>
        <taxon>Leptolyngbya</taxon>
    </lineage>
</organism>
<dbReference type="EMBL" id="AP018203">
    <property type="protein sequence ID" value="BAY55229.1"/>
    <property type="molecule type" value="Genomic_DNA"/>
</dbReference>
<gene>
    <name evidence="2" type="ORF">NIES2135_20520</name>
</gene>
<dbReference type="SUPFAM" id="SSF46565">
    <property type="entry name" value="Chaperone J-domain"/>
    <property type="match status" value="1"/>
</dbReference>
<sequence length="268" mass="30780">MFPILARPEDYPDRVLGEAKTKAQAKKLVCKWFEVAPERVAIEKIGLDNLLNTSGVVFWQYCIVKATEKAMSVQDAIALLNLPENFDLLDLKTCYRTAAKATHSDVGGEDAQFIEIKRAYDLLNTMLHKQSGSSERWDAYLLENLQKWEGIFRKQWKAMCDRGLINPAHQYNNANRYGLNYSTCIENFTREYCEPMPGWFLNCVYPPLLGSGISIAETRQRYREHLIAIAPNKTMSEIWARKYFCLEFGESVPWVFYLPPAKEVSDAA</sequence>
<keyword evidence="3" id="KW-1185">Reference proteome</keyword>
<dbReference type="AlphaFoldDB" id="A0A1Z4JEP6"/>
<dbReference type="Proteomes" id="UP000217895">
    <property type="component" value="Chromosome"/>
</dbReference>
<evidence type="ECO:0000313" key="3">
    <source>
        <dbReference type="Proteomes" id="UP000217895"/>
    </source>
</evidence>
<evidence type="ECO:0000259" key="1">
    <source>
        <dbReference type="PROSITE" id="PS50076"/>
    </source>
</evidence>
<name>A0A1Z4JEP6_LEPBY</name>
<accession>A0A1Z4JEP6</accession>
<dbReference type="InterPro" id="IPR001623">
    <property type="entry name" value="DnaJ_domain"/>
</dbReference>
<dbReference type="PROSITE" id="PS50076">
    <property type="entry name" value="DNAJ_2"/>
    <property type="match status" value="1"/>
</dbReference>
<dbReference type="InterPro" id="IPR036869">
    <property type="entry name" value="J_dom_sf"/>
</dbReference>
<evidence type="ECO:0000313" key="2">
    <source>
        <dbReference type="EMBL" id="BAY55229.1"/>
    </source>
</evidence>